<dbReference type="GO" id="GO:0030544">
    <property type="term" value="F:Hsp70 protein binding"/>
    <property type="evidence" value="ECO:0007669"/>
    <property type="project" value="TreeGrafter"/>
</dbReference>
<dbReference type="PANTHER" id="PTHR46035">
    <property type="entry name" value="TETRATRICOPEPTIDE REPEAT PROTEIN 4"/>
    <property type="match status" value="1"/>
</dbReference>
<feature type="compositionally biased region" description="Basic and acidic residues" evidence="1">
    <location>
        <begin position="113"/>
        <end position="125"/>
    </location>
</feature>
<evidence type="ECO:0000313" key="3">
    <source>
        <dbReference type="Proteomes" id="UP000076532"/>
    </source>
</evidence>
<dbReference type="Proteomes" id="UP000076532">
    <property type="component" value="Unassembled WGS sequence"/>
</dbReference>
<reference evidence="2 3" key="1">
    <citation type="journal article" date="2016" name="Mol. Biol. Evol.">
        <title>Comparative Genomics of Early-Diverging Mushroom-Forming Fungi Provides Insights into the Origins of Lignocellulose Decay Capabilities.</title>
        <authorList>
            <person name="Nagy L.G."/>
            <person name="Riley R."/>
            <person name="Tritt A."/>
            <person name="Adam C."/>
            <person name="Daum C."/>
            <person name="Floudas D."/>
            <person name="Sun H."/>
            <person name="Yadav J.S."/>
            <person name="Pangilinan J."/>
            <person name="Larsson K.H."/>
            <person name="Matsuura K."/>
            <person name="Barry K."/>
            <person name="Labutti K."/>
            <person name="Kuo R."/>
            <person name="Ohm R.A."/>
            <person name="Bhattacharya S.S."/>
            <person name="Shirouzu T."/>
            <person name="Yoshinaga Y."/>
            <person name="Martin F.M."/>
            <person name="Grigoriev I.V."/>
            <person name="Hibbett D.S."/>
        </authorList>
    </citation>
    <scope>NUCLEOTIDE SEQUENCE [LARGE SCALE GENOMIC DNA]</scope>
    <source>
        <strain evidence="2 3">CBS 109695</strain>
    </source>
</reference>
<gene>
    <name evidence="2" type="ORF">FIBSPDRAFT_1039981</name>
</gene>
<organism evidence="2 3">
    <name type="scientific">Athelia psychrophila</name>
    <dbReference type="NCBI Taxonomy" id="1759441"/>
    <lineage>
        <taxon>Eukaryota</taxon>
        <taxon>Fungi</taxon>
        <taxon>Dikarya</taxon>
        <taxon>Basidiomycota</taxon>
        <taxon>Agaricomycotina</taxon>
        <taxon>Agaricomycetes</taxon>
        <taxon>Agaricomycetidae</taxon>
        <taxon>Atheliales</taxon>
        <taxon>Atheliaceae</taxon>
        <taxon>Athelia</taxon>
    </lineage>
</organism>
<accession>A0A166QXB8</accession>
<sequence>MFKESADEAFKAKNYRNAVGLYTHALNITTPTERDLKRTILANRSQSYIFYGDIHSALQDVNNALSPEFPSSDLTKKIVIKCHIRKAKLLCMFARYEEAMEEYDAAQALRGEGTNEDKPLKKDIDEGLAAPKGSKRQRKDELLRAVDARGIIVQASSRTNFPTPPSDTLRQLGPNFQPGVETLRFVTRNEETNTSNAQVAFPVFITAPYFQARPDQGSKPFRTRGPPVSESMTVGMLLDNLFSSHLVNFPDEAFVRRAMPSAVEHEHPEDRLIVMPTHRGRLLVIDPKMTFREVFSGATWPREGPLPCEDLRKVERAREHEVDGIELVQGWHLDVIVITKAHLQEFVTLMENGPRAPPS</sequence>
<dbReference type="GO" id="GO:0006457">
    <property type="term" value="P:protein folding"/>
    <property type="evidence" value="ECO:0007669"/>
    <property type="project" value="TreeGrafter"/>
</dbReference>
<keyword evidence="3" id="KW-1185">Reference proteome</keyword>
<dbReference type="SUPFAM" id="SSF48452">
    <property type="entry name" value="TPR-like"/>
    <property type="match status" value="1"/>
</dbReference>
<name>A0A166QXB8_9AGAM</name>
<proteinExistence type="predicted"/>
<dbReference type="InterPro" id="IPR011990">
    <property type="entry name" value="TPR-like_helical_dom_sf"/>
</dbReference>
<dbReference type="GO" id="GO:0005634">
    <property type="term" value="C:nucleus"/>
    <property type="evidence" value="ECO:0007669"/>
    <property type="project" value="TreeGrafter"/>
</dbReference>
<feature type="region of interest" description="Disordered" evidence="1">
    <location>
        <begin position="110"/>
        <end position="140"/>
    </location>
</feature>
<dbReference type="Gene3D" id="1.25.40.10">
    <property type="entry name" value="Tetratricopeptide repeat domain"/>
    <property type="match status" value="1"/>
</dbReference>
<dbReference type="EMBL" id="KV417507">
    <property type="protein sequence ID" value="KZP27659.1"/>
    <property type="molecule type" value="Genomic_DNA"/>
</dbReference>
<evidence type="ECO:0008006" key="4">
    <source>
        <dbReference type="Google" id="ProtNLM"/>
    </source>
</evidence>
<dbReference type="AlphaFoldDB" id="A0A166QXB8"/>
<dbReference type="GO" id="GO:0051879">
    <property type="term" value="F:Hsp90 protein binding"/>
    <property type="evidence" value="ECO:0007669"/>
    <property type="project" value="TreeGrafter"/>
</dbReference>
<dbReference type="PANTHER" id="PTHR46035:SF1">
    <property type="entry name" value="TETRATRICOPEPTIDE REPEAT PROTEIN 4"/>
    <property type="match status" value="1"/>
</dbReference>
<evidence type="ECO:0000256" key="1">
    <source>
        <dbReference type="SAM" id="MobiDB-lite"/>
    </source>
</evidence>
<evidence type="ECO:0000313" key="2">
    <source>
        <dbReference type="EMBL" id="KZP27659.1"/>
    </source>
</evidence>
<protein>
    <recommendedName>
        <fullName evidence="4">TPR-like protein</fullName>
    </recommendedName>
</protein>
<dbReference type="OrthoDB" id="433738at2759"/>
<dbReference type="GO" id="GO:0005829">
    <property type="term" value="C:cytosol"/>
    <property type="evidence" value="ECO:0007669"/>
    <property type="project" value="TreeGrafter"/>
</dbReference>